<accession>A0A518I1Q6</accession>
<evidence type="ECO:0000256" key="1">
    <source>
        <dbReference type="SAM" id="MobiDB-lite"/>
    </source>
</evidence>
<dbReference type="RefSeq" id="WP_231743925.1">
    <property type="nucleotide sequence ID" value="NZ_CP037423.1"/>
</dbReference>
<dbReference type="Proteomes" id="UP000319004">
    <property type="component" value="Chromosome"/>
</dbReference>
<reference evidence="2 3" key="1">
    <citation type="submission" date="2019-03" db="EMBL/GenBank/DDBJ databases">
        <title>Deep-cultivation of Planctomycetes and their phenomic and genomic characterization uncovers novel biology.</title>
        <authorList>
            <person name="Wiegand S."/>
            <person name="Jogler M."/>
            <person name="Boedeker C."/>
            <person name="Pinto D."/>
            <person name="Vollmers J."/>
            <person name="Rivas-Marin E."/>
            <person name="Kohn T."/>
            <person name="Peeters S.H."/>
            <person name="Heuer A."/>
            <person name="Rast P."/>
            <person name="Oberbeckmann S."/>
            <person name="Bunk B."/>
            <person name="Jeske O."/>
            <person name="Meyerdierks A."/>
            <person name="Storesund J.E."/>
            <person name="Kallscheuer N."/>
            <person name="Luecker S."/>
            <person name="Lage O.M."/>
            <person name="Pohl T."/>
            <person name="Merkel B.J."/>
            <person name="Hornburger P."/>
            <person name="Mueller R.-W."/>
            <person name="Bruemmer F."/>
            <person name="Labrenz M."/>
            <person name="Spormann A.M."/>
            <person name="Op den Camp H."/>
            <person name="Overmann J."/>
            <person name="Amann R."/>
            <person name="Jetten M.S.M."/>
            <person name="Mascher T."/>
            <person name="Medema M.H."/>
            <person name="Devos D.P."/>
            <person name="Kaster A.-K."/>
            <person name="Ovreas L."/>
            <person name="Rohde M."/>
            <person name="Galperin M.Y."/>
            <person name="Jogler C."/>
        </authorList>
    </citation>
    <scope>NUCLEOTIDE SEQUENCE [LARGE SCALE GENOMIC DNA]</scope>
    <source>
        <strain evidence="2 3">Enr13</strain>
    </source>
</reference>
<dbReference type="AlphaFoldDB" id="A0A518I1Q6"/>
<gene>
    <name evidence="2" type="ORF">Enr13x_69590</name>
</gene>
<name>A0A518I1Q6_9BACT</name>
<dbReference type="Gene3D" id="2.60.120.380">
    <property type="match status" value="2"/>
</dbReference>
<evidence type="ECO:0000313" key="2">
    <source>
        <dbReference type="EMBL" id="QDV47050.1"/>
    </source>
</evidence>
<evidence type="ECO:0008006" key="4">
    <source>
        <dbReference type="Google" id="ProtNLM"/>
    </source>
</evidence>
<sequence length="600" mass="64171" precursor="true">MMSLLQSRPARSVVVVTLRETERQSTAPARGVSQWHVPILKLARAARLRVPLRWVIAACTIALCILPSQTAHAQLKLDRIFPPTVAVGSESEVTAEGKFPNWPASVDCDRDDIEITAAKDSGKFTVKIAATAPPGVAWIRLHDGQTATQLHPLIIAPIAVTRETEPNDKRDDAHRVTLPAVVAGRLAKGGDSDAYRVSLKAGQQLVASVTANQLLQSPMDAVLQLTDLRGNVLAQVDDVRGLDPQLVYQCEADQDVLVRLFAFPETPNSTVGFSGSSSFIYVCEMTTGPFLDHLAISGNTALPFGHNLPPSCPVVLSPATRVAPSTATVPGGLGWSWVPGRGDEAVPHHHGDDVDVTLPALLTGHIRDPKETHSYSFAAVKGKKYRAEVRSKADGFLLDSKLTISDQKTGGVLASNDDLSRGNYDAGVDFTAKQDGLVDVTVSDMIDGFGPRHFYQLTVRESQPECQLTVTDGQFVLPRDKPLEIPVTVTRTAGFSENVQITALGLPPGVTVESVLSEPKGDTSKSVKLKLTAGQAAGGHATFQIVGTFLDADGKPTEEKTEATYPLRPFHTLTEVWLTIPPAPTDDTSTDNASPPSATP</sequence>
<organism evidence="2 3">
    <name type="scientific">Stieleria neptunia</name>
    <dbReference type="NCBI Taxonomy" id="2527979"/>
    <lineage>
        <taxon>Bacteria</taxon>
        <taxon>Pseudomonadati</taxon>
        <taxon>Planctomycetota</taxon>
        <taxon>Planctomycetia</taxon>
        <taxon>Pirellulales</taxon>
        <taxon>Pirellulaceae</taxon>
        <taxon>Stieleria</taxon>
    </lineage>
</organism>
<feature type="compositionally biased region" description="Polar residues" evidence="1">
    <location>
        <begin position="586"/>
        <end position="600"/>
    </location>
</feature>
<feature type="region of interest" description="Disordered" evidence="1">
    <location>
        <begin position="580"/>
        <end position="600"/>
    </location>
</feature>
<proteinExistence type="predicted"/>
<dbReference type="EMBL" id="CP037423">
    <property type="protein sequence ID" value="QDV47050.1"/>
    <property type="molecule type" value="Genomic_DNA"/>
</dbReference>
<protein>
    <recommendedName>
        <fullName evidence="4">Serine protease</fullName>
    </recommendedName>
</protein>
<dbReference type="KEGG" id="snep:Enr13x_69590"/>
<evidence type="ECO:0000313" key="3">
    <source>
        <dbReference type="Proteomes" id="UP000319004"/>
    </source>
</evidence>
<keyword evidence="3" id="KW-1185">Reference proteome</keyword>